<dbReference type="Gene3D" id="3.10.180.10">
    <property type="entry name" value="2,3-Dihydroxybiphenyl 1,2-Dioxygenase, domain 1"/>
    <property type="match status" value="2"/>
</dbReference>
<evidence type="ECO:0000259" key="1">
    <source>
        <dbReference type="PROSITE" id="PS51819"/>
    </source>
</evidence>
<dbReference type="Pfam" id="PF18029">
    <property type="entry name" value="Glyoxalase_6"/>
    <property type="match status" value="1"/>
</dbReference>
<organism evidence="2 3">
    <name type="scientific">Streptomyces lunaelactis</name>
    <dbReference type="NCBI Taxonomy" id="1535768"/>
    <lineage>
        <taxon>Bacteria</taxon>
        <taxon>Bacillati</taxon>
        <taxon>Actinomycetota</taxon>
        <taxon>Actinomycetes</taxon>
        <taxon>Kitasatosporales</taxon>
        <taxon>Streptomycetaceae</taxon>
        <taxon>Streptomyces</taxon>
    </lineage>
</organism>
<dbReference type="GeneID" id="55654795"/>
<dbReference type="KEGG" id="slk:SLUN_05895"/>
<dbReference type="OrthoDB" id="9793039at2"/>
<dbReference type="PANTHER" id="PTHR33993">
    <property type="entry name" value="GLYOXALASE-RELATED"/>
    <property type="match status" value="1"/>
</dbReference>
<accession>A0A2R4SY35</accession>
<dbReference type="Pfam" id="PF00903">
    <property type="entry name" value="Glyoxalase"/>
    <property type="match status" value="1"/>
</dbReference>
<dbReference type="PANTHER" id="PTHR33993:SF10">
    <property type="entry name" value="CONSERVED PROTEIN"/>
    <property type="match status" value="1"/>
</dbReference>
<dbReference type="AlphaFoldDB" id="A0A2R4SY35"/>
<dbReference type="EMBL" id="CP026304">
    <property type="protein sequence ID" value="AVZ71796.1"/>
    <property type="molecule type" value="Genomic_DNA"/>
</dbReference>
<protein>
    <submittedName>
        <fullName evidence="2">Hydroxylase</fullName>
    </submittedName>
</protein>
<dbReference type="InterPro" id="IPR052164">
    <property type="entry name" value="Anthracycline_SecMetBiosynth"/>
</dbReference>
<dbReference type="RefSeq" id="WP_108147485.1">
    <property type="nucleotide sequence ID" value="NZ_CP026304.1"/>
</dbReference>
<evidence type="ECO:0000313" key="3">
    <source>
        <dbReference type="Proteomes" id="UP000244201"/>
    </source>
</evidence>
<dbReference type="InterPro" id="IPR029068">
    <property type="entry name" value="Glyas_Bleomycin-R_OHBP_Dase"/>
</dbReference>
<sequence>MLTTRYVPGAPNWIDLGTPDVEAATAFYGAVFGWEFRSAGPGTGGYGFFLLEGRTVAAAGALTADGASSAWTLYFHSAHADATAKAVEQAGGAVRFGPRDIFTAGRQAGFTDPGGAEFAVWQPGDIQGLEAVQVPNTLWWTQLYATDVTAAKDFYRAVFAWDTADVVLVRGAEYTVVSPSGRGRLGAHGGIMAPPADEESAAQQGGASILGWHPYFEVSDCDAAVATAVERGATVVFPAETAAGIGRQATLRDPFQALFSVNQSDAV</sequence>
<dbReference type="SUPFAM" id="SSF54593">
    <property type="entry name" value="Glyoxalase/Bleomycin resistance protein/Dihydroxybiphenyl dioxygenase"/>
    <property type="match status" value="2"/>
</dbReference>
<gene>
    <name evidence="2" type="ORF">SLUN_05895</name>
</gene>
<keyword evidence="3" id="KW-1185">Reference proteome</keyword>
<proteinExistence type="predicted"/>
<dbReference type="InterPro" id="IPR004360">
    <property type="entry name" value="Glyas_Fos-R_dOase_dom"/>
</dbReference>
<dbReference type="CDD" id="cd07247">
    <property type="entry name" value="SgaA_N_like"/>
    <property type="match status" value="1"/>
</dbReference>
<dbReference type="Proteomes" id="UP000244201">
    <property type="component" value="Chromosome"/>
</dbReference>
<feature type="domain" description="VOC" evidence="1">
    <location>
        <begin position="137"/>
        <end position="264"/>
    </location>
</feature>
<reference evidence="2 3" key="1">
    <citation type="submission" date="2018-01" db="EMBL/GenBank/DDBJ databases">
        <title>Complete genome sequence of Streptomyces lunaelactis MM109T, a Ferroverdin A producer isolated from cave moonmilk deposits.</title>
        <authorList>
            <person name="Naome A."/>
            <person name="Martinet L."/>
            <person name="Maciejewska M."/>
            <person name="Anderssen S."/>
            <person name="Adam D."/>
            <person name="Tenconi E."/>
            <person name="Deflandre B."/>
            <person name="Arguelles-Arias A."/>
            <person name="Calusinska M."/>
            <person name="Copieters W."/>
            <person name="Karim L."/>
            <person name="Hanikenne M."/>
            <person name="Baurain D."/>
            <person name="van Wezel G."/>
            <person name="Smargiasso N."/>
            <person name="de Pauw E."/>
            <person name="Delfosse P."/>
            <person name="Rigali S."/>
        </authorList>
    </citation>
    <scope>NUCLEOTIDE SEQUENCE [LARGE SCALE GENOMIC DNA]</scope>
    <source>
        <strain evidence="2 3">MM109</strain>
    </source>
</reference>
<dbReference type="InterPro" id="IPR041581">
    <property type="entry name" value="Glyoxalase_6"/>
</dbReference>
<feature type="domain" description="VOC" evidence="1">
    <location>
        <begin position="10"/>
        <end position="123"/>
    </location>
</feature>
<evidence type="ECO:0000313" key="2">
    <source>
        <dbReference type="EMBL" id="AVZ71796.1"/>
    </source>
</evidence>
<dbReference type="PROSITE" id="PS51819">
    <property type="entry name" value="VOC"/>
    <property type="match status" value="2"/>
</dbReference>
<name>A0A2R4SY35_9ACTN</name>
<dbReference type="InterPro" id="IPR037523">
    <property type="entry name" value="VOC_core"/>
</dbReference>